<gene>
    <name evidence="2" type="ORF">J5837_16175</name>
</gene>
<keyword evidence="1" id="KW-0732">Signal</keyword>
<dbReference type="Proteomes" id="UP000673447">
    <property type="component" value="Unassembled WGS sequence"/>
</dbReference>
<reference evidence="2" key="1">
    <citation type="journal article" date="2016" name="Int. J. Syst. Evol. Microbiol.">
        <title>Pseudoxanthomonas helianthi sp. nov., isolated from roots of Jerusalem artichoke (Helianthus tuberosus).</title>
        <authorList>
            <person name="Kittiwongwattana C."/>
            <person name="Thawai C."/>
        </authorList>
    </citation>
    <scope>NUCLEOTIDE SEQUENCE</scope>
    <source>
        <strain evidence="2">110414</strain>
    </source>
</reference>
<comment type="caution">
    <text evidence="2">The sequence shown here is derived from an EMBL/GenBank/DDBJ whole genome shotgun (WGS) entry which is preliminary data.</text>
</comment>
<evidence type="ECO:0000256" key="1">
    <source>
        <dbReference type="SAM" id="SignalP"/>
    </source>
</evidence>
<sequence>MTLRIVYAALALALCGTAQARDGFTLGAGVDYSSGKYGSDTRTDIFAVPVTATWTRGIFRARVSVPWLRVSGDPNVVPGVGGVDNDNPLGRGRLPLLGGSDPTTGNQVERGTASGIGDVTTALTWSLPMGQRAGIDLGVNAKIATADEDKGLGTGANDYGASIDLYRDFDGTMLFGGVGQTRLGDSKYIDLDRVNSGNLGLSRVAGNGRVGAMVEYRSASTRDRDDRRDATLFYSRPTNSGGRVQLYASHGFTDGGPDWGAGVSVSKGF</sequence>
<dbReference type="EMBL" id="JAGKTC010000004">
    <property type="protein sequence ID" value="MBP3985944.1"/>
    <property type="molecule type" value="Genomic_DNA"/>
</dbReference>
<feature type="chain" id="PRO_5037750185" evidence="1">
    <location>
        <begin position="21"/>
        <end position="269"/>
    </location>
</feature>
<protein>
    <submittedName>
        <fullName evidence="2">Transporter</fullName>
    </submittedName>
</protein>
<evidence type="ECO:0000313" key="2">
    <source>
        <dbReference type="EMBL" id="MBP3985944.1"/>
    </source>
</evidence>
<dbReference type="RefSeq" id="WP_210537860.1">
    <property type="nucleotide sequence ID" value="NZ_JAGKTC010000004.1"/>
</dbReference>
<accession>A0A940X545</accession>
<reference evidence="2" key="2">
    <citation type="submission" date="2021-03" db="EMBL/GenBank/DDBJ databases">
        <authorList>
            <person name="Cao W."/>
        </authorList>
    </citation>
    <scope>NUCLEOTIDE SEQUENCE</scope>
    <source>
        <strain evidence="2">110414</strain>
    </source>
</reference>
<proteinExistence type="predicted"/>
<evidence type="ECO:0000313" key="3">
    <source>
        <dbReference type="Proteomes" id="UP000673447"/>
    </source>
</evidence>
<name>A0A940X545_9GAMM</name>
<feature type="signal peptide" evidence="1">
    <location>
        <begin position="1"/>
        <end position="20"/>
    </location>
</feature>
<dbReference type="AlphaFoldDB" id="A0A940X545"/>
<keyword evidence="3" id="KW-1185">Reference proteome</keyword>
<organism evidence="2 3">
    <name type="scientific">Pseudoxanthomonas helianthi</name>
    <dbReference type="NCBI Taxonomy" id="1453541"/>
    <lineage>
        <taxon>Bacteria</taxon>
        <taxon>Pseudomonadati</taxon>
        <taxon>Pseudomonadota</taxon>
        <taxon>Gammaproteobacteria</taxon>
        <taxon>Lysobacterales</taxon>
        <taxon>Lysobacteraceae</taxon>
        <taxon>Pseudoxanthomonas</taxon>
    </lineage>
</organism>